<proteinExistence type="predicted"/>
<organism evidence="1 2">
    <name type="scientific">Vigna unguiculata</name>
    <name type="common">Cowpea</name>
    <dbReference type="NCBI Taxonomy" id="3917"/>
    <lineage>
        <taxon>Eukaryota</taxon>
        <taxon>Viridiplantae</taxon>
        <taxon>Streptophyta</taxon>
        <taxon>Embryophyta</taxon>
        <taxon>Tracheophyta</taxon>
        <taxon>Spermatophyta</taxon>
        <taxon>Magnoliopsida</taxon>
        <taxon>eudicotyledons</taxon>
        <taxon>Gunneridae</taxon>
        <taxon>Pentapetalae</taxon>
        <taxon>rosids</taxon>
        <taxon>fabids</taxon>
        <taxon>Fabales</taxon>
        <taxon>Fabaceae</taxon>
        <taxon>Papilionoideae</taxon>
        <taxon>50 kb inversion clade</taxon>
        <taxon>NPAAA clade</taxon>
        <taxon>indigoferoid/millettioid clade</taxon>
        <taxon>Phaseoleae</taxon>
        <taxon>Vigna</taxon>
    </lineage>
</organism>
<evidence type="ECO:0000313" key="2">
    <source>
        <dbReference type="Proteomes" id="UP000501690"/>
    </source>
</evidence>
<accession>A0A4D6MFI6</accession>
<dbReference type="Proteomes" id="UP000501690">
    <property type="component" value="Linkage Group LG7"/>
</dbReference>
<protein>
    <submittedName>
        <fullName evidence="1">Uncharacterized protein</fullName>
    </submittedName>
</protein>
<sequence>MKQVWQGCEAKSPSPIVAHHAALAHGTRICSTLNASDDDGHRRRSCRRSCHHSTLAFAFANLDSHDLDCHRGAITACRDHYRRRKSLKHKPNSCTG</sequence>
<dbReference type="AlphaFoldDB" id="A0A4D6MFI6"/>
<dbReference type="EMBL" id="CP039351">
    <property type="protein sequence ID" value="QCD99211.1"/>
    <property type="molecule type" value="Genomic_DNA"/>
</dbReference>
<keyword evidence="2" id="KW-1185">Reference proteome</keyword>
<evidence type="ECO:0000313" key="1">
    <source>
        <dbReference type="EMBL" id="QCD99211.1"/>
    </source>
</evidence>
<reference evidence="1 2" key="1">
    <citation type="submission" date="2019-04" db="EMBL/GenBank/DDBJ databases">
        <title>An improved genome assembly and genetic linkage map for asparagus bean, Vigna unguiculata ssp. sesquipedialis.</title>
        <authorList>
            <person name="Xia Q."/>
            <person name="Zhang R."/>
            <person name="Dong Y."/>
        </authorList>
    </citation>
    <scope>NUCLEOTIDE SEQUENCE [LARGE SCALE GENOMIC DNA]</scope>
    <source>
        <tissue evidence="1">Leaf</tissue>
    </source>
</reference>
<name>A0A4D6MFI6_VIGUN</name>
<gene>
    <name evidence="1" type="ORF">DEO72_LG7g492</name>
</gene>